<evidence type="ECO:0000256" key="3">
    <source>
        <dbReference type="ARBA" id="ARBA00022989"/>
    </source>
</evidence>
<keyword evidence="2" id="KW-0812">Transmembrane</keyword>
<dbReference type="GO" id="GO:0005506">
    <property type="term" value="F:iron ion binding"/>
    <property type="evidence" value="ECO:0007669"/>
    <property type="project" value="InterPro"/>
</dbReference>
<feature type="domain" description="Fatty acid hydroxylase" evidence="5">
    <location>
        <begin position="88"/>
        <end position="229"/>
    </location>
</feature>
<dbReference type="InterPro" id="IPR006694">
    <property type="entry name" value="Fatty_acid_hydroxylase"/>
</dbReference>
<dbReference type="OrthoDB" id="6354873at2759"/>
<evidence type="ECO:0000259" key="5">
    <source>
        <dbReference type="Pfam" id="PF04116"/>
    </source>
</evidence>
<keyword evidence="3" id="KW-1133">Transmembrane helix</keyword>
<evidence type="ECO:0000256" key="4">
    <source>
        <dbReference type="ARBA" id="ARBA00023136"/>
    </source>
</evidence>
<name>A0A0P1ABG1_PLAHL</name>
<dbReference type="EMBL" id="CCYD01000291">
    <property type="protein sequence ID" value="CEG37966.1"/>
    <property type="molecule type" value="Genomic_DNA"/>
</dbReference>
<protein>
    <submittedName>
        <fullName evidence="6">Fatty acid hydroxylase</fullName>
    </submittedName>
</protein>
<dbReference type="OMA" id="DFFHFAM"/>
<dbReference type="STRING" id="4781.A0A0P1ABG1"/>
<dbReference type="AlphaFoldDB" id="A0A0P1ABG1"/>
<dbReference type="GO" id="GO:0016020">
    <property type="term" value="C:membrane"/>
    <property type="evidence" value="ECO:0007669"/>
    <property type="project" value="UniProtKB-SubCell"/>
</dbReference>
<sequence length="241" mass="28577">MTNLFRMLAPVKWFDWVGTKKNKINSDKRTQLTGDQLRALYFRACFIVVPLDCISVWFANRTVDPMEQTLTWQSFMVEYAYFIPKSLVFEVVFDLFHYATHWMCHRISWLYVNSHKRHHIHRFPCPLSTYEQDGLDVCLTNVLPFCLSWFLCFFSFSNLQLHLLLAYKSYVEVAGHSGLDVKGFSFPQMPLLNNLTSICSRVHDHEVHHTYPRWNFAKRFSLWDKVFCTFRPGESHIESSI</sequence>
<evidence type="ECO:0000313" key="6">
    <source>
        <dbReference type="EMBL" id="CEG37966.1"/>
    </source>
</evidence>
<evidence type="ECO:0000313" key="7">
    <source>
        <dbReference type="Proteomes" id="UP000054928"/>
    </source>
</evidence>
<reference evidence="7" key="1">
    <citation type="submission" date="2014-09" db="EMBL/GenBank/DDBJ databases">
        <authorList>
            <person name="Sharma Rahul"/>
            <person name="Thines Marco"/>
        </authorList>
    </citation>
    <scope>NUCLEOTIDE SEQUENCE [LARGE SCALE GENOMIC DNA]</scope>
</reference>
<dbReference type="PANTHER" id="PTHR11863">
    <property type="entry name" value="STEROL DESATURASE"/>
    <property type="match status" value="1"/>
</dbReference>
<dbReference type="RefSeq" id="XP_024574335.1">
    <property type="nucleotide sequence ID" value="XM_024723349.1"/>
</dbReference>
<comment type="subcellular location">
    <subcellularLocation>
        <location evidence="1">Membrane</location>
    </subcellularLocation>
</comment>
<evidence type="ECO:0000256" key="2">
    <source>
        <dbReference type="ARBA" id="ARBA00022692"/>
    </source>
</evidence>
<dbReference type="GO" id="GO:0008610">
    <property type="term" value="P:lipid biosynthetic process"/>
    <property type="evidence" value="ECO:0007669"/>
    <property type="project" value="InterPro"/>
</dbReference>
<dbReference type="Pfam" id="PF04116">
    <property type="entry name" value="FA_hydroxylase"/>
    <property type="match status" value="1"/>
</dbReference>
<keyword evidence="4" id="KW-0472">Membrane</keyword>
<organism evidence="6 7">
    <name type="scientific">Plasmopara halstedii</name>
    <name type="common">Downy mildew of sunflower</name>
    <dbReference type="NCBI Taxonomy" id="4781"/>
    <lineage>
        <taxon>Eukaryota</taxon>
        <taxon>Sar</taxon>
        <taxon>Stramenopiles</taxon>
        <taxon>Oomycota</taxon>
        <taxon>Peronosporomycetes</taxon>
        <taxon>Peronosporales</taxon>
        <taxon>Peronosporaceae</taxon>
        <taxon>Plasmopara</taxon>
    </lineage>
</organism>
<dbReference type="InterPro" id="IPR050307">
    <property type="entry name" value="Sterol_Desaturase_Related"/>
</dbReference>
<proteinExistence type="predicted"/>
<dbReference type="GO" id="GO:0016491">
    <property type="term" value="F:oxidoreductase activity"/>
    <property type="evidence" value="ECO:0007669"/>
    <property type="project" value="InterPro"/>
</dbReference>
<evidence type="ECO:0000256" key="1">
    <source>
        <dbReference type="ARBA" id="ARBA00004370"/>
    </source>
</evidence>
<dbReference type="Proteomes" id="UP000054928">
    <property type="component" value="Unassembled WGS sequence"/>
</dbReference>
<dbReference type="GeneID" id="36401066"/>
<keyword evidence="7" id="KW-1185">Reference proteome</keyword>
<accession>A0A0P1ABG1</accession>